<protein>
    <submittedName>
        <fullName evidence="1">Uncharacterized protein</fullName>
    </submittedName>
</protein>
<dbReference type="OrthoDB" id="1737015at2759"/>
<feature type="non-terminal residue" evidence="1">
    <location>
        <position position="1"/>
    </location>
</feature>
<dbReference type="PANTHER" id="PTHR32387">
    <property type="entry name" value="WU:FJ29H11"/>
    <property type="match status" value="1"/>
</dbReference>
<evidence type="ECO:0000313" key="1">
    <source>
        <dbReference type="EMBL" id="RDY11518.1"/>
    </source>
</evidence>
<gene>
    <name evidence="1" type="ORF">CR513_03807</name>
</gene>
<dbReference type="EMBL" id="QJKJ01000627">
    <property type="protein sequence ID" value="RDY11518.1"/>
    <property type="molecule type" value="Genomic_DNA"/>
</dbReference>
<evidence type="ECO:0000313" key="2">
    <source>
        <dbReference type="Proteomes" id="UP000257109"/>
    </source>
</evidence>
<comment type="caution">
    <text evidence="1">The sequence shown here is derived from an EMBL/GenBank/DDBJ whole genome shotgun (WGS) entry which is preliminary data.</text>
</comment>
<keyword evidence="2" id="KW-1185">Reference proteome</keyword>
<reference evidence="1" key="1">
    <citation type="submission" date="2018-05" db="EMBL/GenBank/DDBJ databases">
        <title>Draft genome of Mucuna pruriens seed.</title>
        <authorList>
            <person name="Nnadi N.E."/>
            <person name="Vos R."/>
            <person name="Hasami M.H."/>
            <person name="Devisetty U.K."/>
            <person name="Aguiy J.C."/>
        </authorList>
    </citation>
    <scope>NUCLEOTIDE SEQUENCE [LARGE SCALE GENOMIC DNA]</scope>
    <source>
        <strain evidence="1">JCA_2017</strain>
    </source>
</reference>
<dbReference type="AlphaFoldDB" id="A0A371I912"/>
<dbReference type="InterPro" id="IPR052957">
    <property type="entry name" value="Auxin_embryo_med"/>
</dbReference>
<name>A0A371I912_MUCPR</name>
<dbReference type="Proteomes" id="UP000257109">
    <property type="component" value="Unassembled WGS sequence"/>
</dbReference>
<proteinExistence type="predicted"/>
<organism evidence="1 2">
    <name type="scientific">Mucuna pruriens</name>
    <name type="common">Velvet bean</name>
    <name type="synonym">Dolichos pruriens</name>
    <dbReference type="NCBI Taxonomy" id="157652"/>
    <lineage>
        <taxon>Eukaryota</taxon>
        <taxon>Viridiplantae</taxon>
        <taxon>Streptophyta</taxon>
        <taxon>Embryophyta</taxon>
        <taxon>Tracheophyta</taxon>
        <taxon>Spermatophyta</taxon>
        <taxon>Magnoliopsida</taxon>
        <taxon>eudicotyledons</taxon>
        <taxon>Gunneridae</taxon>
        <taxon>Pentapetalae</taxon>
        <taxon>rosids</taxon>
        <taxon>fabids</taxon>
        <taxon>Fabales</taxon>
        <taxon>Fabaceae</taxon>
        <taxon>Papilionoideae</taxon>
        <taxon>50 kb inversion clade</taxon>
        <taxon>NPAAA clade</taxon>
        <taxon>indigoferoid/millettioid clade</taxon>
        <taxon>Phaseoleae</taxon>
        <taxon>Mucuna</taxon>
    </lineage>
</organism>
<dbReference type="PANTHER" id="PTHR32387:SF3">
    <property type="entry name" value="ATP_DNA BINDING PROTEIN"/>
    <property type="match status" value="1"/>
</dbReference>
<sequence length="251" mass="28163">MPPSKSFLIVSSLGAILQSGSVLIDIPVIDETFYGNKIHEYEKELKTRVMFSYEEACEFIGRELMHEQHLSIQAGRQINLPYDKFVNSIRNGSWPKTSHGLRSPVGSVLYDLGWEVAPQISAIPFIDKLLGVIVGFSGNYKVVIHHFKPASNLANLTTEAALLIMECIKYSSGSSKLINSLKGNKLLEDKHGFQNTSGLPEIDNKFYREKIFTYKGELKQIGVVVDFEEAIKKFAHLFKQKASQTSFNQAC</sequence>
<accession>A0A371I912</accession>